<keyword evidence="5" id="KW-1185">Reference proteome</keyword>
<evidence type="ECO:0000313" key="5">
    <source>
        <dbReference type="Proteomes" id="UP001642487"/>
    </source>
</evidence>
<dbReference type="PANTHER" id="PTHR46194:SF1">
    <property type="entry name" value="PEPTIDYL-TRNA HYDROLASE PTRHD1-RELATED"/>
    <property type="match status" value="1"/>
</dbReference>
<dbReference type="SUPFAM" id="SSF102462">
    <property type="entry name" value="Peptidyl-tRNA hydrolase II"/>
    <property type="match status" value="1"/>
</dbReference>
<sequence length="141" mass="15691">MSESAETNSLPPSDDGGVKAEETANVLIQYVVLRRDLIDSWPLGSVVTQGCHASVSAIWLNKDDTHTSDYCNPHNIDSMHKVTLEVKGETQMVNLSEKLKANSIIHKLWIEQPENIPTCLATKPYPKSVVSPFFKKLKLCK</sequence>
<reference evidence="4 5" key="1">
    <citation type="submission" date="2024-03" db="EMBL/GenBank/DDBJ databases">
        <authorList>
            <person name="Gkanogiannis A."/>
            <person name="Becerra Lopez-Lavalle L."/>
        </authorList>
    </citation>
    <scope>NUCLEOTIDE SEQUENCE [LARGE SCALE GENOMIC DNA]</scope>
</reference>
<organism evidence="4 5">
    <name type="scientific">Citrullus colocynthis</name>
    <name type="common">colocynth</name>
    <dbReference type="NCBI Taxonomy" id="252529"/>
    <lineage>
        <taxon>Eukaryota</taxon>
        <taxon>Viridiplantae</taxon>
        <taxon>Streptophyta</taxon>
        <taxon>Embryophyta</taxon>
        <taxon>Tracheophyta</taxon>
        <taxon>Spermatophyta</taxon>
        <taxon>Magnoliopsida</taxon>
        <taxon>eudicotyledons</taxon>
        <taxon>Gunneridae</taxon>
        <taxon>Pentapetalae</taxon>
        <taxon>rosids</taxon>
        <taxon>fabids</taxon>
        <taxon>Cucurbitales</taxon>
        <taxon>Cucurbitaceae</taxon>
        <taxon>Benincaseae</taxon>
        <taxon>Citrullus</taxon>
    </lineage>
</organism>
<protein>
    <recommendedName>
        <fullName evidence="1">peptidyl-tRNA hydrolase</fullName>
        <ecNumber evidence="1">3.1.1.29</ecNumber>
    </recommendedName>
</protein>
<keyword evidence="2" id="KW-0378">Hydrolase</keyword>
<dbReference type="EC" id="3.1.1.29" evidence="1"/>
<dbReference type="EMBL" id="OZ021745">
    <property type="protein sequence ID" value="CAK9312901.1"/>
    <property type="molecule type" value="Genomic_DNA"/>
</dbReference>
<evidence type="ECO:0000313" key="4">
    <source>
        <dbReference type="EMBL" id="CAK9312901.1"/>
    </source>
</evidence>
<dbReference type="Proteomes" id="UP001642487">
    <property type="component" value="Chromosome 11"/>
</dbReference>
<name>A0ABP0XXL2_9ROSI</name>
<evidence type="ECO:0000256" key="1">
    <source>
        <dbReference type="ARBA" id="ARBA00013260"/>
    </source>
</evidence>
<dbReference type="PANTHER" id="PTHR46194">
    <property type="entry name" value="PEPTIDYL-TRNA HYDROLASE PTRHD1-RELATED"/>
    <property type="match status" value="1"/>
</dbReference>
<proteinExistence type="predicted"/>
<dbReference type="Pfam" id="PF01981">
    <property type="entry name" value="PTH2"/>
    <property type="match status" value="1"/>
</dbReference>
<evidence type="ECO:0000256" key="2">
    <source>
        <dbReference type="ARBA" id="ARBA00022801"/>
    </source>
</evidence>
<dbReference type="Gene3D" id="3.40.1490.10">
    <property type="entry name" value="Bit1"/>
    <property type="match status" value="1"/>
</dbReference>
<dbReference type="InterPro" id="IPR023476">
    <property type="entry name" value="Pep_tRNA_hydro_II_dom_sf"/>
</dbReference>
<dbReference type="InterPro" id="IPR042237">
    <property type="entry name" value="PTRHD1"/>
</dbReference>
<dbReference type="CDD" id="cd02429">
    <property type="entry name" value="PTH2_like"/>
    <property type="match status" value="1"/>
</dbReference>
<gene>
    <name evidence="4" type="ORF">CITCOLO1_LOCUS4611</name>
</gene>
<evidence type="ECO:0000256" key="3">
    <source>
        <dbReference type="ARBA" id="ARBA00048707"/>
    </source>
</evidence>
<comment type="catalytic activity">
    <reaction evidence="3">
        <text>an N-acyl-L-alpha-aminoacyl-tRNA + H2O = an N-acyl-L-amino acid + a tRNA + H(+)</text>
        <dbReference type="Rhea" id="RHEA:54448"/>
        <dbReference type="Rhea" id="RHEA-COMP:10123"/>
        <dbReference type="Rhea" id="RHEA-COMP:13883"/>
        <dbReference type="ChEBI" id="CHEBI:15377"/>
        <dbReference type="ChEBI" id="CHEBI:15378"/>
        <dbReference type="ChEBI" id="CHEBI:59874"/>
        <dbReference type="ChEBI" id="CHEBI:78442"/>
        <dbReference type="ChEBI" id="CHEBI:138191"/>
        <dbReference type="EC" id="3.1.1.29"/>
    </reaction>
</comment>
<dbReference type="InterPro" id="IPR002833">
    <property type="entry name" value="PTH2"/>
</dbReference>
<accession>A0ABP0XXL2</accession>